<organism evidence="3 4">
    <name type="scientific">Stigmatella aurantiaca</name>
    <dbReference type="NCBI Taxonomy" id="41"/>
    <lineage>
        <taxon>Bacteria</taxon>
        <taxon>Pseudomonadati</taxon>
        <taxon>Myxococcota</taxon>
        <taxon>Myxococcia</taxon>
        <taxon>Myxococcales</taxon>
        <taxon>Cystobacterineae</taxon>
        <taxon>Archangiaceae</taxon>
        <taxon>Stigmatella</taxon>
    </lineage>
</organism>
<dbReference type="CDD" id="cd03207">
    <property type="entry name" value="GST_C_8"/>
    <property type="match status" value="1"/>
</dbReference>
<dbReference type="SUPFAM" id="SSF47616">
    <property type="entry name" value="GST C-terminal domain-like"/>
    <property type="match status" value="1"/>
</dbReference>
<dbReference type="InterPro" id="IPR010987">
    <property type="entry name" value="Glutathione-S-Trfase_C-like"/>
</dbReference>
<dbReference type="InterPro" id="IPR036282">
    <property type="entry name" value="Glutathione-S-Trfase_C_sf"/>
</dbReference>
<reference evidence="4" key="1">
    <citation type="submission" date="2016-10" db="EMBL/GenBank/DDBJ databases">
        <authorList>
            <person name="Varghese N."/>
            <person name="Submissions S."/>
        </authorList>
    </citation>
    <scope>NUCLEOTIDE SEQUENCE [LARGE SCALE GENOMIC DNA]</scope>
    <source>
        <strain evidence="4">DSM 17044</strain>
    </source>
</reference>
<dbReference type="SUPFAM" id="SSF52833">
    <property type="entry name" value="Thioredoxin-like"/>
    <property type="match status" value="1"/>
</dbReference>
<dbReference type="SFLD" id="SFLDS00019">
    <property type="entry name" value="Glutathione_Transferase_(cytos"/>
    <property type="match status" value="1"/>
</dbReference>
<gene>
    <name evidence="3" type="ORF">SAMN05444354_13025</name>
</gene>
<feature type="domain" description="GST C-terminal" evidence="2">
    <location>
        <begin position="89"/>
        <end position="209"/>
    </location>
</feature>
<sequence length="209" mass="22961">MSGELVFYHNPQSRAQMVHWMLHEVGVPFRVVRIDLQKGEQKSPEFLALNPMGKLPTLVHDGTVITETAAIITYLADAFPQAGLAPPPGDVRRGTYLRWLFFGAGCFEPALLDVMLKRPLADNKGTVGYGSYEDTLGAFKKMLTPGPYILGEQFSAADVYVGAQIAWALSFKAPGLQEPIFTDYVARITERPAFKKCSIADGRLPADKA</sequence>
<dbReference type="RefSeq" id="WP_075010915.1">
    <property type="nucleotide sequence ID" value="NZ_FOAP01000030.1"/>
</dbReference>
<dbReference type="PANTHER" id="PTHR44051">
    <property type="entry name" value="GLUTATHIONE S-TRANSFERASE-RELATED"/>
    <property type="match status" value="1"/>
</dbReference>
<keyword evidence="3" id="KW-0808">Transferase</keyword>
<dbReference type="GO" id="GO:0016740">
    <property type="term" value="F:transferase activity"/>
    <property type="evidence" value="ECO:0007669"/>
    <property type="project" value="UniProtKB-KW"/>
</dbReference>
<name>A0A1H8DMT9_STIAU</name>
<dbReference type="PROSITE" id="PS50405">
    <property type="entry name" value="GST_CTER"/>
    <property type="match status" value="1"/>
</dbReference>
<evidence type="ECO:0000313" key="4">
    <source>
        <dbReference type="Proteomes" id="UP000182719"/>
    </source>
</evidence>
<dbReference type="Pfam" id="PF02798">
    <property type="entry name" value="GST_N"/>
    <property type="match status" value="1"/>
</dbReference>
<proteinExistence type="predicted"/>
<keyword evidence="4" id="KW-1185">Reference proteome</keyword>
<dbReference type="SFLD" id="SFLDG01150">
    <property type="entry name" value="Main.1:_Beta-like"/>
    <property type="match status" value="1"/>
</dbReference>
<dbReference type="Proteomes" id="UP000182719">
    <property type="component" value="Unassembled WGS sequence"/>
</dbReference>
<dbReference type="AlphaFoldDB" id="A0A1H8DMT9"/>
<evidence type="ECO:0000259" key="2">
    <source>
        <dbReference type="PROSITE" id="PS50405"/>
    </source>
</evidence>
<dbReference type="Gene3D" id="1.20.1050.10">
    <property type="match status" value="1"/>
</dbReference>
<dbReference type="CDD" id="cd03046">
    <property type="entry name" value="GST_N_GTT1_like"/>
    <property type="match status" value="1"/>
</dbReference>
<dbReference type="InterPro" id="IPR036249">
    <property type="entry name" value="Thioredoxin-like_sf"/>
</dbReference>
<dbReference type="Gene3D" id="3.40.30.10">
    <property type="entry name" value="Glutaredoxin"/>
    <property type="match status" value="1"/>
</dbReference>
<accession>A0A1H8DMT9</accession>
<protein>
    <submittedName>
        <fullName evidence="3">Glutathione S-transferase</fullName>
    </submittedName>
</protein>
<dbReference type="SFLD" id="SFLDG00358">
    <property type="entry name" value="Main_(cytGST)"/>
    <property type="match status" value="1"/>
</dbReference>
<dbReference type="InterPro" id="IPR040079">
    <property type="entry name" value="Glutathione_S-Trfase"/>
</dbReference>
<evidence type="ECO:0000259" key="1">
    <source>
        <dbReference type="PROSITE" id="PS50404"/>
    </source>
</evidence>
<dbReference type="PANTHER" id="PTHR44051:SF21">
    <property type="entry name" value="GLUTATHIONE S-TRANSFERASE FAMILY PROTEIN"/>
    <property type="match status" value="1"/>
</dbReference>
<dbReference type="InterPro" id="IPR004045">
    <property type="entry name" value="Glutathione_S-Trfase_N"/>
</dbReference>
<dbReference type="OrthoDB" id="5740960at2"/>
<evidence type="ECO:0000313" key="3">
    <source>
        <dbReference type="EMBL" id="SEN07837.1"/>
    </source>
</evidence>
<dbReference type="PROSITE" id="PS50404">
    <property type="entry name" value="GST_NTER"/>
    <property type="match status" value="1"/>
</dbReference>
<dbReference type="EMBL" id="FOAP01000030">
    <property type="protein sequence ID" value="SEN07837.1"/>
    <property type="molecule type" value="Genomic_DNA"/>
</dbReference>
<feature type="domain" description="GST N-terminal" evidence="1">
    <location>
        <begin position="2"/>
        <end position="83"/>
    </location>
</feature>